<evidence type="ECO:0000256" key="11">
    <source>
        <dbReference type="ARBA" id="ARBA00048366"/>
    </source>
</evidence>
<evidence type="ECO:0000256" key="8">
    <source>
        <dbReference type="ARBA" id="ARBA00022741"/>
    </source>
</evidence>
<dbReference type="RefSeq" id="WP_136416335.1">
    <property type="nucleotide sequence ID" value="NZ_CP039396.1"/>
</dbReference>
<keyword evidence="6" id="KW-0819">tRNA processing</keyword>
<dbReference type="SUPFAM" id="SSF55821">
    <property type="entry name" value="YrdC/RibB"/>
    <property type="match status" value="1"/>
</dbReference>
<accession>A0A4P7W4V5</accession>
<dbReference type="PANTHER" id="PTHR17490:SF16">
    <property type="entry name" value="THREONYLCARBAMOYL-AMP SYNTHASE"/>
    <property type="match status" value="1"/>
</dbReference>
<keyword evidence="14" id="KW-1185">Reference proteome</keyword>
<keyword evidence="4" id="KW-0963">Cytoplasm</keyword>
<dbReference type="GO" id="GO:0005524">
    <property type="term" value="F:ATP binding"/>
    <property type="evidence" value="ECO:0007669"/>
    <property type="project" value="UniProtKB-KW"/>
</dbReference>
<dbReference type="KEGG" id="ddb:E7747_12595"/>
<evidence type="ECO:0000256" key="4">
    <source>
        <dbReference type="ARBA" id="ARBA00022490"/>
    </source>
</evidence>
<proteinExistence type="inferred from homology"/>
<gene>
    <name evidence="13" type="ORF">E7747_12595</name>
</gene>
<evidence type="ECO:0000256" key="10">
    <source>
        <dbReference type="ARBA" id="ARBA00029774"/>
    </source>
</evidence>
<feature type="domain" description="YrdC-like" evidence="12">
    <location>
        <begin position="4"/>
        <end position="189"/>
    </location>
</feature>
<sequence length="189" mass="20012">MTFEQDINNAVAALRRGGVILYPTDTVWGIGCDATDPTAVRRVFEIKRRADSKALITLVADVADIGRYSAVSPSTVLAIIGRSERPTTVVYPGGCGLAPELLAEDGSVGMRVTGELVSASICRALGKPLVSTSANISGQPATGIYCEISKEIIDAVDYVVEARRDDCSRSMPSRVIKINADGSVITLRP</sequence>
<dbReference type="GO" id="GO:0061710">
    <property type="term" value="F:L-threonylcarbamoyladenylate synthase"/>
    <property type="evidence" value="ECO:0007669"/>
    <property type="project" value="UniProtKB-EC"/>
</dbReference>
<evidence type="ECO:0000256" key="3">
    <source>
        <dbReference type="ARBA" id="ARBA00012584"/>
    </source>
</evidence>
<dbReference type="InterPro" id="IPR050156">
    <property type="entry name" value="TC-AMP_synthase_SUA5"/>
</dbReference>
<keyword evidence="7" id="KW-0548">Nucleotidyltransferase</keyword>
<evidence type="ECO:0000256" key="7">
    <source>
        <dbReference type="ARBA" id="ARBA00022695"/>
    </source>
</evidence>
<evidence type="ECO:0000256" key="1">
    <source>
        <dbReference type="ARBA" id="ARBA00004496"/>
    </source>
</evidence>
<keyword evidence="5" id="KW-0808">Transferase</keyword>
<protein>
    <recommendedName>
        <fullName evidence="10">L-threonylcarbamoyladenylate synthase</fullName>
        <ecNumber evidence="3">2.7.7.87</ecNumber>
    </recommendedName>
    <alternativeName>
        <fullName evidence="10">L-threonylcarbamoyladenylate synthase</fullName>
    </alternativeName>
</protein>
<evidence type="ECO:0000256" key="2">
    <source>
        <dbReference type="ARBA" id="ARBA00007663"/>
    </source>
</evidence>
<evidence type="ECO:0000256" key="9">
    <source>
        <dbReference type="ARBA" id="ARBA00022840"/>
    </source>
</evidence>
<dbReference type="Proteomes" id="UP000297149">
    <property type="component" value="Chromosome"/>
</dbReference>
<dbReference type="EMBL" id="CP039396">
    <property type="protein sequence ID" value="QCD43047.1"/>
    <property type="molecule type" value="Genomic_DNA"/>
</dbReference>
<reference evidence="14" key="1">
    <citation type="submission" date="2019-02" db="EMBL/GenBank/DDBJ databases">
        <title>Isolation and identification of novel species under the genus Muribaculum.</title>
        <authorList>
            <person name="Miyake S."/>
            <person name="Ding Y."/>
            <person name="Low A."/>
            <person name="Soh M."/>
            <person name="Seedorf H."/>
        </authorList>
    </citation>
    <scope>NUCLEOTIDE SEQUENCE [LARGE SCALE GENOMIC DNA]</scope>
    <source>
        <strain evidence="14">H5</strain>
    </source>
</reference>
<name>A0A4P7W4V5_9BACT</name>
<dbReference type="GO" id="GO:0000049">
    <property type="term" value="F:tRNA binding"/>
    <property type="evidence" value="ECO:0007669"/>
    <property type="project" value="TreeGrafter"/>
</dbReference>
<evidence type="ECO:0000256" key="6">
    <source>
        <dbReference type="ARBA" id="ARBA00022694"/>
    </source>
</evidence>
<dbReference type="GO" id="GO:0006450">
    <property type="term" value="P:regulation of translational fidelity"/>
    <property type="evidence" value="ECO:0007669"/>
    <property type="project" value="TreeGrafter"/>
</dbReference>
<dbReference type="NCBIfam" id="TIGR00057">
    <property type="entry name" value="L-threonylcarbamoyladenylate synthase"/>
    <property type="match status" value="1"/>
</dbReference>
<keyword evidence="9" id="KW-0067">ATP-binding</keyword>
<dbReference type="InterPro" id="IPR017945">
    <property type="entry name" value="DHBP_synth_RibB-like_a/b_dom"/>
</dbReference>
<evidence type="ECO:0000259" key="12">
    <source>
        <dbReference type="PROSITE" id="PS51163"/>
    </source>
</evidence>
<dbReference type="Pfam" id="PF01300">
    <property type="entry name" value="Sua5_yciO_yrdC"/>
    <property type="match status" value="1"/>
</dbReference>
<dbReference type="Gene3D" id="3.90.870.10">
    <property type="entry name" value="DHBP synthase"/>
    <property type="match status" value="1"/>
</dbReference>
<comment type="subcellular location">
    <subcellularLocation>
        <location evidence="1">Cytoplasm</location>
    </subcellularLocation>
</comment>
<dbReference type="PANTHER" id="PTHR17490">
    <property type="entry name" value="SUA5"/>
    <property type="match status" value="1"/>
</dbReference>
<comment type="similarity">
    <text evidence="2">Belongs to the SUA5 family.</text>
</comment>
<keyword evidence="8" id="KW-0547">Nucleotide-binding</keyword>
<dbReference type="GO" id="GO:0003725">
    <property type="term" value="F:double-stranded RNA binding"/>
    <property type="evidence" value="ECO:0007669"/>
    <property type="project" value="InterPro"/>
</dbReference>
<dbReference type="AlphaFoldDB" id="A0A4P7W4V5"/>
<evidence type="ECO:0000313" key="14">
    <source>
        <dbReference type="Proteomes" id="UP000297149"/>
    </source>
</evidence>
<dbReference type="GO" id="GO:0008033">
    <property type="term" value="P:tRNA processing"/>
    <property type="evidence" value="ECO:0007669"/>
    <property type="project" value="UniProtKB-KW"/>
</dbReference>
<dbReference type="InterPro" id="IPR006070">
    <property type="entry name" value="Sua5-like_dom"/>
</dbReference>
<comment type="catalytic activity">
    <reaction evidence="11">
        <text>L-threonine + hydrogencarbonate + ATP = L-threonylcarbamoyladenylate + diphosphate + H2O</text>
        <dbReference type="Rhea" id="RHEA:36407"/>
        <dbReference type="ChEBI" id="CHEBI:15377"/>
        <dbReference type="ChEBI" id="CHEBI:17544"/>
        <dbReference type="ChEBI" id="CHEBI:30616"/>
        <dbReference type="ChEBI" id="CHEBI:33019"/>
        <dbReference type="ChEBI" id="CHEBI:57926"/>
        <dbReference type="ChEBI" id="CHEBI:73682"/>
        <dbReference type="EC" id="2.7.7.87"/>
    </reaction>
</comment>
<dbReference type="GO" id="GO:0005737">
    <property type="term" value="C:cytoplasm"/>
    <property type="evidence" value="ECO:0007669"/>
    <property type="project" value="UniProtKB-SubCell"/>
</dbReference>
<organism evidence="13 14">
    <name type="scientific">Duncaniella dubosii</name>
    <dbReference type="NCBI Taxonomy" id="2518971"/>
    <lineage>
        <taxon>Bacteria</taxon>
        <taxon>Pseudomonadati</taxon>
        <taxon>Bacteroidota</taxon>
        <taxon>Bacteroidia</taxon>
        <taxon>Bacteroidales</taxon>
        <taxon>Muribaculaceae</taxon>
        <taxon>Duncaniella</taxon>
    </lineage>
</organism>
<dbReference type="EC" id="2.7.7.87" evidence="3"/>
<dbReference type="PROSITE" id="PS51163">
    <property type="entry name" value="YRDC"/>
    <property type="match status" value="1"/>
</dbReference>
<evidence type="ECO:0000256" key="5">
    <source>
        <dbReference type="ARBA" id="ARBA00022679"/>
    </source>
</evidence>
<evidence type="ECO:0000313" key="13">
    <source>
        <dbReference type="EMBL" id="QCD43047.1"/>
    </source>
</evidence>